<dbReference type="GO" id="GO:0055087">
    <property type="term" value="C:Ski complex"/>
    <property type="evidence" value="ECO:0007669"/>
    <property type="project" value="TreeGrafter"/>
</dbReference>
<feature type="region of interest" description="Disordered" evidence="9">
    <location>
        <begin position="320"/>
        <end position="347"/>
    </location>
</feature>
<evidence type="ECO:0000256" key="3">
    <source>
        <dbReference type="ARBA" id="ARBA00022490"/>
    </source>
</evidence>
<dbReference type="GO" id="GO:0005524">
    <property type="term" value="F:ATP binding"/>
    <property type="evidence" value="ECO:0007669"/>
    <property type="project" value="UniProtKB-KW"/>
</dbReference>
<dbReference type="GO" id="GO:0070478">
    <property type="term" value="P:nuclear-transcribed mRNA catabolic process, 3'-5' exonucleolytic nonsense-mediated decay"/>
    <property type="evidence" value="ECO:0007669"/>
    <property type="project" value="TreeGrafter"/>
</dbReference>
<feature type="compositionally biased region" description="Acidic residues" evidence="9">
    <location>
        <begin position="185"/>
        <end position="194"/>
    </location>
</feature>
<comment type="subcellular location">
    <subcellularLocation>
        <location evidence="1">Cytoplasm</location>
    </subcellularLocation>
</comment>
<reference evidence="12" key="1">
    <citation type="submission" date="2021-01" db="EMBL/GenBank/DDBJ databases">
        <authorList>
            <person name="Corre E."/>
            <person name="Pelletier E."/>
            <person name="Niang G."/>
            <person name="Scheremetjew M."/>
            <person name="Finn R."/>
            <person name="Kale V."/>
            <person name="Holt S."/>
            <person name="Cochrane G."/>
            <person name="Meng A."/>
            <person name="Brown T."/>
            <person name="Cohen L."/>
        </authorList>
    </citation>
    <scope>NUCLEOTIDE SEQUENCE</scope>
    <source>
        <strain evidence="12">SM1012Den-03</strain>
    </source>
</reference>
<dbReference type="GO" id="GO:0003723">
    <property type="term" value="F:RNA binding"/>
    <property type="evidence" value="ECO:0007669"/>
    <property type="project" value="UniProtKB-KW"/>
</dbReference>
<keyword evidence="4" id="KW-0547">Nucleotide-binding</keyword>
<keyword evidence="6" id="KW-0347">Helicase</keyword>
<dbReference type="CDD" id="cd18795">
    <property type="entry name" value="SF2_C_Ski2"/>
    <property type="match status" value="1"/>
</dbReference>
<dbReference type="InterPro" id="IPR027417">
    <property type="entry name" value="P-loop_NTPase"/>
</dbReference>
<gene>
    <name evidence="12" type="ORF">SMAR0320_LOCUS3013</name>
</gene>
<proteinExistence type="inferred from homology"/>
<dbReference type="PROSITE" id="PS51194">
    <property type="entry name" value="HELICASE_CTER"/>
    <property type="match status" value="1"/>
</dbReference>
<evidence type="ECO:0000256" key="6">
    <source>
        <dbReference type="ARBA" id="ARBA00022806"/>
    </source>
</evidence>
<name>A0A7S2KL30_9STRA</name>
<feature type="compositionally biased region" description="Low complexity" evidence="9">
    <location>
        <begin position="24"/>
        <end position="35"/>
    </location>
</feature>
<dbReference type="EMBL" id="HBGZ01004448">
    <property type="protein sequence ID" value="CAD9579187.1"/>
    <property type="molecule type" value="Transcribed_RNA"/>
</dbReference>
<dbReference type="FunFam" id="1.10.3380.30:FF:000001">
    <property type="entry name" value="Ski2 ATP-dependent RNA helicase"/>
    <property type="match status" value="1"/>
</dbReference>
<dbReference type="Pfam" id="PF00270">
    <property type="entry name" value="DEAD"/>
    <property type="match status" value="1"/>
</dbReference>
<protein>
    <recommendedName>
        <fullName evidence="13">Helicase</fullName>
    </recommendedName>
</protein>
<evidence type="ECO:0000259" key="11">
    <source>
        <dbReference type="PROSITE" id="PS51194"/>
    </source>
</evidence>
<evidence type="ECO:0000256" key="4">
    <source>
        <dbReference type="ARBA" id="ARBA00022741"/>
    </source>
</evidence>
<feature type="region of interest" description="Disordered" evidence="9">
    <location>
        <begin position="355"/>
        <end position="374"/>
    </location>
</feature>
<dbReference type="Gene3D" id="3.40.50.300">
    <property type="entry name" value="P-loop containing nucleotide triphosphate hydrolases"/>
    <property type="match status" value="2"/>
</dbReference>
<feature type="domain" description="Helicase ATP-binding" evidence="10">
    <location>
        <begin position="458"/>
        <end position="615"/>
    </location>
</feature>
<evidence type="ECO:0000256" key="5">
    <source>
        <dbReference type="ARBA" id="ARBA00022801"/>
    </source>
</evidence>
<dbReference type="PROSITE" id="PS51192">
    <property type="entry name" value="HELICASE_ATP_BIND_1"/>
    <property type="match status" value="1"/>
</dbReference>
<feature type="region of interest" description="Disordered" evidence="9">
    <location>
        <begin position="174"/>
        <end position="199"/>
    </location>
</feature>
<feature type="region of interest" description="Disordered" evidence="9">
    <location>
        <begin position="20"/>
        <end position="51"/>
    </location>
</feature>
<dbReference type="InterPro" id="IPR014001">
    <property type="entry name" value="Helicase_ATP-bd"/>
</dbReference>
<dbReference type="SUPFAM" id="SSF52540">
    <property type="entry name" value="P-loop containing nucleoside triphosphate hydrolases"/>
    <property type="match status" value="1"/>
</dbReference>
<keyword evidence="5" id="KW-0378">Hydrolase</keyword>
<evidence type="ECO:0000313" key="12">
    <source>
        <dbReference type="EMBL" id="CAD9579187.1"/>
    </source>
</evidence>
<dbReference type="SMART" id="SM00490">
    <property type="entry name" value="HELICc"/>
    <property type="match status" value="1"/>
</dbReference>
<feature type="region of interest" description="Disordered" evidence="9">
    <location>
        <begin position="666"/>
        <end position="703"/>
    </location>
</feature>
<dbReference type="Pfam" id="PF08148">
    <property type="entry name" value="DSHCT"/>
    <property type="match status" value="1"/>
</dbReference>
<dbReference type="SMART" id="SM00487">
    <property type="entry name" value="DEXDc"/>
    <property type="match status" value="1"/>
</dbReference>
<evidence type="ECO:0000256" key="9">
    <source>
        <dbReference type="SAM" id="MobiDB-lite"/>
    </source>
</evidence>
<keyword evidence="3" id="KW-0963">Cytoplasm</keyword>
<dbReference type="Pfam" id="PF00271">
    <property type="entry name" value="Helicase_C"/>
    <property type="match status" value="1"/>
</dbReference>
<sequence>MNKEQQTRSKKLHELSQLLKKNKSSTAYSNSAASSGVTWPDADDNDGYKNNKQKEVESTIDAVKSALAGFGVLAPTSSQQQVWNRSIPSTLYQTPKCTPSLTTIMPLSRVPPGAKICGQQPGDNDGNGDVLVEVWKHSLTSNEENGNQTTGDVQHRPLQGNLSSKLSEYTRGTMGVRRPFRPGGMDDDDEDEYQNDGTKGNIATTVESEYLSEEAITNARRALTLGSKKAWEEGLLITSPPGMSFRVGLSYDDVFNDGGDLEMVDNGGGDDEDGDELAANVAALSMEDDVGGAASTFNGNAFAVPSSTIWDKKYFDDDSLFGESTSGSESDSEESDDESMEEDGTDDVETFEVAKEEPAAETSEFLSPEEEVDSLLSEMKHTLQSPIDRAMAEKKTSTSIHPSLSTGSSDDQKNAKDRKSWAVTDYIPLTEEADFHTLCPNPALTFPFELDDFQKQAILRLEKRQCVFLAAHTSAGKTVCAEYAVALAKRHCTRAIYTSPIKALSNQKYRDFRSKFGEDVGLITGDMQIGADGSCLIMTTEILRSMLYRGADLIRDIEWVIFDEVHYINDSERGVVWEEVIIMLPEYVNMIFLSATTPNTIEFSEWIGRTKRKPVHVIRTNYRPVPLSHHLWAGHKMHKIMEGKQGFDSKGYSAASKALLPASARAKVDAKSNKGGSKANSTAGKQSSLPGKPATGSKLTSWQQQGSKQDWISLTRYLEKEGLMPTVTFSFSKKKCEEIANQLRSLDLNTAAERNLVQSFAIQTVARLSPKDQVLPQVVNTVEMVKRGVGVHHGGLLPILKEMVEILFSRNLIKILFATETFAMGVNMPARSVVFNSIRKHDGVQFRELQPGEYVQMAGRAGRRGLDTVGTVVLCCFGDQPPPQTMLKNMLTGSSTKLQSQFRLTYTMILNLLRVEDMSVEGMIKRSFSEFATQRALTNNEYPKLLTRGTKTLIKLDEAFKHDVDSRIGAEDIEEYYAASSNVLSSAKDLLTYVLSSGGTGGGALVAGRLVLVTSARKHGYVRAPAVVLKPPAASSNNSSASSNEGGGGIICIVLLPQSYTSDKDKEGQPVLGDLNYVGLQRDRFYTIHELSLDEILLVSDKKCKIDSKVFLKEKSNSKSTGRGSLGNPFAGARSMQRREADDPFAGMMARGKKGNDTSSGNKPSVSQETQVVDDVVAFLMNSEETELHTGLDVLDLKECAKGMHQGNSAVEFGGAYARYEQNIAMLRHFRSHYHPNLETHYKVVDRREILRSRVSTLRKLLSNESLQLFPDFLQRKALLQTLGYVDENDTVCLKGRVACEVNTCEGLIVTEMVFGGLLSELEPTEIVAALSALIFQEKTDEEFDSELPERLVASCNGMKAIAIDLGQRQKDHGLPVDPLEYCATSLKMGLVHVVYEWACGVPFSSICELTDVQEGSIVRCITRLDELCREVRNCARVVGNPTLYRKMEMASEAIKRDIVFASSLYVS</sequence>
<dbReference type="Pfam" id="PF21408">
    <property type="entry name" value="MTR4-like_stalk"/>
    <property type="match status" value="1"/>
</dbReference>
<dbReference type="Gene3D" id="1.10.3380.30">
    <property type="match status" value="2"/>
</dbReference>
<feature type="compositionally biased region" description="Acidic residues" evidence="9">
    <location>
        <begin position="330"/>
        <end position="347"/>
    </location>
</feature>
<dbReference type="InterPro" id="IPR048392">
    <property type="entry name" value="MTR4-like_stalk"/>
</dbReference>
<dbReference type="GO" id="GO:0004386">
    <property type="term" value="F:helicase activity"/>
    <property type="evidence" value="ECO:0007669"/>
    <property type="project" value="UniProtKB-KW"/>
</dbReference>
<dbReference type="FunFam" id="3.40.50.300:FF:000987">
    <property type="entry name" value="DEAD/DEAH box RNA helicase"/>
    <property type="match status" value="1"/>
</dbReference>
<dbReference type="InterPro" id="IPR011545">
    <property type="entry name" value="DEAD/DEAH_box_helicase_dom"/>
</dbReference>
<keyword evidence="8" id="KW-0694">RNA-binding</keyword>
<dbReference type="InterPro" id="IPR012961">
    <property type="entry name" value="Ski2/MTR4_C"/>
</dbReference>
<feature type="domain" description="Helicase C-terminal" evidence="11">
    <location>
        <begin position="713"/>
        <end position="913"/>
    </location>
</feature>
<dbReference type="InterPro" id="IPR050699">
    <property type="entry name" value="RNA-DNA_Helicase"/>
</dbReference>
<feature type="region of interest" description="Disordered" evidence="9">
    <location>
        <begin position="391"/>
        <end position="416"/>
    </location>
</feature>
<keyword evidence="7" id="KW-0067">ATP-binding</keyword>
<evidence type="ECO:0000259" key="10">
    <source>
        <dbReference type="PROSITE" id="PS51192"/>
    </source>
</evidence>
<evidence type="ECO:0000256" key="2">
    <source>
        <dbReference type="ARBA" id="ARBA00010140"/>
    </source>
</evidence>
<evidence type="ECO:0000256" key="8">
    <source>
        <dbReference type="ARBA" id="ARBA00022884"/>
    </source>
</evidence>
<accession>A0A7S2KL30</accession>
<evidence type="ECO:0008006" key="13">
    <source>
        <dbReference type="Google" id="ProtNLM"/>
    </source>
</evidence>
<feature type="region of interest" description="Disordered" evidence="9">
    <location>
        <begin position="1117"/>
        <end position="1169"/>
    </location>
</feature>
<evidence type="ECO:0000256" key="1">
    <source>
        <dbReference type="ARBA" id="ARBA00004496"/>
    </source>
</evidence>
<feature type="compositionally biased region" description="Polar residues" evidence="9">
    <location>
        <begin position="397"/>
        <end position="409"/>
    </location>
</feature>
<organism evidence="12">
    <name type="scientific">Skeletonema marinoi</name>
    <dbReference type="NCBI Taxonomy" id="267567"/>
    <lineage>
        <taxon>Eukaryota</taxon>
        <taxon>Sar</taxon>
        <taxon>Stramenopiles</taxon>
        <taxon>Ochrophyta</taxon>
        <taxon>Bacillariophyta</taxon>
        <taxon>Coscinodiscophyceae</taxon>
        <taxon>Thalassiosirophycidae</taxon>
        <taxon>Thalassiosirales</taxon>
        <taxon>Skeletonemataceae</taxon>
        <taxon>Skeletonema</taxon>
        <taxon>Skeletonema marinoi-dohrnii complex</taxon>
    </lineage>
</organism>
<dbReference type="InterPro" id="IPR001650">
    <property type="entry name" value="Helicase_C-like"/>
</dbReference>
<dbReference type="PANTHER" id="PTHR12131">
    <property type="entry name" value="ATP-DEPENDENT RNA AND DNA HELICASE"/>
    <property type="match status" value="1"/>
</dbReference>
<dbReference type="SMART" id="SM01142">
    <property type="entry name" value="DSHCT"/>
    <property type="match status" value="1"/>
</dbReference>
<feature type="compositionally biased region" description="Polar residues" evidence="9">
    <location>
        <begin position="674"/>
        <end position="689"/>
    </location>
</feature>
<dbReference type="FunFam" id="3.40.50.300:FF:000354">
    <property type="entry name" value="ATP-dependent RNA helicase SKI2"/>
    <property type="match status" value="1"/>
</dbReference>
<feature type="compositionally biased region" description="Polar residues" evidence="9">
    <location>
        <begin position="1157"/>
        <end position="1169"/>
    </location>
</feature>
<comment type="similarity">
    <text evidence="2">Belongs to the helicase family. SKI2 subfamily.</text>
</comment>
<evidence type="ECO:0000256" key="7">
    <source>
        <dbReference type="ARBA" id="ARBA00022840"/>
    </source>
</evidence>
<dbReference type="PANTHER" id="PTHR12131:SF1">
    <property type="entry name" value="ATP-DEPENDENT RNA HELICASE SUPV3L1, MITOCHONDRIAL-RELATED"/>
    <property type="match status" value="1"/>
</dbReference>
<dbReference type="GO" id="GO:0016787">
    <property type="term" value="F:hydrolase activity"/>
    <property type="evidence" value="ECO:0007669"/>
    <property type="project" value="UniProtKB-KW"/>
</dbReference>